<reference evidence="5" key="2">
    <citation type="submission" date="2020-05" db="UniProtKB">
        <authorList>
            <consortium name="EnsemblMetazoa"/>
        </authorList>
    </citation>
    <scope>IDENTIFICATION</scope>
    <source>
        <strain evidence="5">WRAIR2</strain>
    </source>
</reference>
<feature type="domain" description="Katanin p80 subunit C-terminal" evidence="4">
    <location>
        <begin position="13"/>
        <end position="72"/>
    </location>
</feature>
<evidence type="ECO:0000313" key="5">
    <source>
        <dbReference type="EnsemblMetazoa" id="ADIR005205-PA"/>
    </source>
</evidence>
<dbReference type="STRING" id="7168.A0A182NC41"/>
<dbReference type="AlphaFoldDB" id="A0A182NC41"/>
<evidence type="ECO:0000313" key="6">
    <source>
        <dbReference type="Proteomes" id="UP000075884"/>
    </source>
</evidence>
<protein>
    <submittedName>
        <fullName evidence="5">Katanin_con80 domain-containing protein</fullName>
    </submittedName>
</protein>
<name>A0A182NC41_9DIPT</name>
<evidence type="ECO:0000259" key="4">
    <source>
        <dbReference type="Pfam" id="PF13925"/>
    </source>
</evidence>
<dbReference type="GO" id="GO:0008017">
    <property type="term" value="F:microtubule binding"/>
    <property type="evidence" value="ECO:0007669"/>
    <property type="project" value="InterPro"/>
</dbReference>
<organism evidence="5 6">
    <name type="scientific">Anopheles dirus</name>
    <dbReference type="NCBI Taxonomy" id="7168"/>
    <lineage>
        <taxon>Eukaryota</taxon>
        <taxon>Metazoa</taxon>
        <taxon>Ecdysozoa</taxon>
        <taxon>Arthropoda</taxon>
        <taxon>Hexapoda</taxon>
        <taxon>Insecta</taxon>
        <taxon>Pterygota</taxon>
        <taxon>Neoptera</taxon>
        <taxon>Endopterygota</taxon>
        <taxon>Diptera</taxon>
        <taxon>Nematocera</taxon>
        <taxon>Culicoidea</taxon>
        <taxon>Culicidae</taxon>
        <taxon>Anophelinae</taxon>
        <taxon>Anopheles</taxon>
    </lineage>
</organism>
<keyword evidence="2" id="KW-0963">Cytoplasm</keyword>
<evidence type="ECO:0000256" key="3">
    <source>
        <dbReference type="ARBA" id="ARBA00023212"/>
    </source>
</evidence>
<dbReference type="InterPro" id="IPR028021">
    <property type="entry name" value="Katanin_C-terminal"/>
</dbReference>
<accession>A0A182NC41</accession>
<dbReference type="EnsemblMetazoa" id="ADIR005205-RA">
    <property type="protein sequence ID" value="ADIR005205-PA"/>
    <property type="gene ID" value="ADIR005205"/>
</dbReference>
<reference evidence="6" key="1">
    <citation type="submission" date="2013-03" db="EMBL/GenBank/DDBJ databases">
        <title>The Genome Sequence of Anopheles dirus WRAIR2.</title>
        <authorList>
            <consortium name="The Broad Institute Genomics Platform"/>
            <person name="Neafsey D.E."/>
            <person name="Walton C."/>
            <person name="Walker B."/>
            <person name="Young S.K."/>
            <person name="Zeng Q."/>
            <person name="Gargeya S."/>
            <person name="Fitzgerald M."/>
            <person name="Haas B."/>
            <person name="Abouelleil A."/>
            <person name="Allen A.W."/>
            <person name="Alvarado L."/>
            <person name="Arachchi H.M."/>
            <person name="Berlin A.M."/>
            <person name="Chapman S.B."/>
            <person name="Gainer-Dewar J."/>
            <person name="Goldberg J."/>
            <person name="Griggs A."/>
            <person name="Gujja S."/>
            <person name="Hansen M."/>
            <person name="Howarth C."/>
            <person name="Imamovic A."/>
            <person name="Ireland A."/>
            <person name="Larimer J."/>
            <person name="McCowan C."/>
            <person name="Murphy C."/>
            <person name="Pearson M."/>
            <person name="Poon T.W."/>
            <person name="Priest M."/>
            <person name="Roberts A."/>
            <person name="Saif S."/>
            <person name="Shea T."/>
            <person name="Sisk P."/>
            <person name="Sykes S."/>
            <person name="Wortman J."/>
            <person name="Nusbaum C."/>
            <person name="Birren B."/>
        </authorList>
    </citation>
    <scope>NUCLEOTIDE SEQUENCE [LARGE SCALE GENOMIC DNA]</scope>
    <source>
        <strain evidence="6">WRAIR2</strain>
    </source>
</reference>
<dbReference type="Proteomes" id="UP000075884">
    <property type="component" value="Unassembled WGS sequence"/>
</dbReference>
<keyword evidence="3" id="KW-0206">Cytoskeleton</keyword>
<sequence length="90" mass="10426">MVLELELELDRIHCTRACDTLRVILSTFLPVIRENTDPWGACTIGVDVSREERQSKCLECKNWLLRIRCLPENPKMGSNLQQLQNMIVDI</sequence>
<dbReference type="VEuPathDB" id="VectorBase:ADIR005205"/>
<dbReference type="GO" id="GO:0005856">
    <property type="term" value="C:cytoskeleton"/>
    <property type="evidence" value="ECO:0007669"/>
    <property type="project" value="UniProtKB-SubCell"/>
</dbReference>
<proteinExistence type="predicted"/>
<keyword evidence="6" id="KW-1185">Reference proteome</keyword>
<dbReference type="Pfam" id="PF13925">
    <property type="entry name" value="Katanin_con80"/>
    <property type="match status" value="1"/>
</dbReference>
<evidence type="ECO:0000256" key="2">
    <source>
        <dbReference type="ARBA" id="ARBA00022490"/>
    </source>
</evidence>
<evidence type="ECO:0000256" key="1">
    <source>
        <dbReference type="ARBA" id="ARBA00004245"/>
    </source>
</evidence>
<comment type="subcellular location">
    <subcellularLocation>
        <location evidence="1">Cytoplasm</location>
        <location evidence="1">Cytoskeleton</location>
    </subcellularLocation>
</comment>